<dbReference type="InterPro" id="IPR011006">
    <property type="entry name" value="CheY-like_superfamily"/>
</dbReference>
<accession>A0ABV7D4Q4</accession>
<dbReference type="Gene3D" id="3.40.50.2300">
    <property type="match status" value="1"/>
</dbReference>
<name>A0ABV7D4Q4_9PROT</name>
<organism evidence="2 3">
    <name type="scientific">Kordiimonas pumila</name>
    <dbReference type="NCBI Taxonomy" id="2161677"/>
    <lineage>
        <taxon>Bacteria</taxon>
        <taxon>Pseudomonadati</taxon>
        <taxon>Pseudomonadota</taxon>
        <taxon>Alphaproteobacteria</taxon>
        <taxon>Kordiimonadales</taxon>
        <taxon>Kordiimonadaceae</taxon>
        <taxon>Kordiimonas</taxon>
    </lineage>
</organism>
<protein>
    <recommendedName>
        <fullName evidence="4">Response regulatory domain-containing protein</fullName>
    </recommendedName>
</protein>
<evidence type="ECO:0000313" key="2">
    <source>
        <dbReference type="EMBL" id="MFC3051806.1"/>
    </source>
</evidence>
<evidence type="ECO:0008006" key="4">
    <source>
        <dbReference type="Google" id="ProtNLM"/>
    </source>
</evidence>
<proteinExistence type="predicted"/>
<evidence type="ECO:0000313" key="3">
    <source>
        <dbReference type="Proteomes" id="UP001595444"/>
    </source>
</evidence>
<feature type="coiled-coil region" evidence="1">
    <location>
        <begin position="126"/>
        <end position="153"/>
    </location>
</feature>
<gene>
    <name evidence="2" type="ORF">ACFOKA_07815</name>
</gene>
<dbReference type="EMBL" id="JBHRSL010000004">
    <property type="protein sequence ID" value="MFC3051806.1"/>
    <property type="molecule type" value="Genomic_DNA"/>
</dbReference>
<sequence length="219" mass="25577">MAPYKILYIDEEKIWRDNFTRYTYDAFEVETIAPFEDQDELLHYIRYSSAEAVILDHLLSEKMPEINYDGVDIVKKLKQYNERFPLFVLTSHDVKAMEQAEDVNYVYPKNVISQKEKQVDGKGEFNERIRLQIEHYQKACEASENEFMALIQKADTGPLNALEEERLIELDTFLSQQVGHDLDIPEHLKKTSNAELTQKLINISEELISKITAQKIDNA</sequence>
<evidence type="ECO:0000256" key="1">
    <source>
        <dbReference type="SAM" id="Coils"/>
    </source>
</evidence>
<dbReference type="Proteomes" id="UP001595444">
    <property type="component" value="Unassembled WGS sequence"/>
</dbReference>
<reference evidence="3" key="1">
    <citation type="journal article" date="2019" name="Int. J. Syst. Evol. Microbiol.">
        <title>The Global Catalogue of Microorganisms (GCM) 10K type strain sequencing project: providing services to taxonomists for standard genome sequencing and annotation.</title>
        <authorList>
            <consortium name="The Broad Institute Genomics Platform"/>
            <consortium name="The Broad Institute Genome Sequencing Center for Infectious Disease"/>
            <person name="Wu L."/>
            <person name="Ma J."/>
        </authorList>
    </citation>
    <scope>NUCLEOTIDE SEQUENCE [LARGE SCALE GENOMIC DNA]</scope>
    <source>
        <strain evidence="3">KCTC 62164</strain>
    </source>
</reference>
<dbReference type="SUPFAM" id="SSF52172">
    <property type="entry name" value="CheY-like"/>
    <property type="match status" value="1"/>
</dbReference>
<keyword evidence="3" id="KW-1185">Reference proteome</keyword>
<keyword evidence="1" id="KW-0175">Coiled coil</keyword>
<comment type="caution">
    <text evidence="2">The sequence shown here is derived from an EMBL/GenBank/DDBJ whole genome shotgun (WGS) entry which is preliminary data.</text>
</comment>
<dbReference type="RefSeq" id="WP_194215272.1">
    <property type="nucleotide sequence ID" value="NZ_CP061205.1"/>
</dbReference>